<dbReference type="AlphaFoldDB" id="A0A5D6VYL5"/>
<protein>
    <submittedName>
        <fullName evidence="3">Uncharacterized protein</fullName>
    </submittedName>
</protein>
<dbReference type="EMBL" id="VTOY01000013">
    <property type="protein sequence ID" value="TYZ20607.1"/>
    <property type="molecule type" value="Genomic_DNA"/>
</dbReference>
<keyword evidence="4" id="KW-1185">Reference proteome</keyword>
<evidence type="ECO:0000256" key="1">
    <source>
        <dbReference type="SAM" id="MobiDB-lite"/>
    </source>
</evidence>
<feature type="region of interest" description="Disordered" evidence="1">
    <location>
        <begin position="46"/>
        <end position="79"/>
    </location>
</feature>
<reference evidence="3 4" key="1">
    <citation type="submission" date="2019-08" db="EMBL/GenBank/DDBJ databases">
        <title>Selenomonas sp. mPRGC5 and Selenomonas sp. mPRGC8 isolated from ruminal fluid of dairy goat (Capra hircus).</title>
        <authorList>
            <person name="Poothong S."/>
            <person name="Nuengjamnong C."/>
            <person name="Tanasupawat S."/>
        </authorList>
    </citation>
    <scope>NUCLEOTIDE SEQUENCE [LARGE SCALE GENOMIC DNA]</scope>
    <source>
        <strain evidence="4">mPRGC5</strain>
    </source>
</reference>
<comment type="caution">
    <text evidence="3">The sequence shown here is derived from an EMBL/GenBank/DDBJ whole genome shotgun (WGS) entry which is preliminary data.</text>
</comment>
<gene>
    <name evidence="3" type="ORF">FZ040_11410</name>
</gene>
<feature type="chain" id="PRO_5023020010" evidence="2">
    <location>
        <begin position="28"/>
        <end position="472"/>
    </location>
</feature>
<organism evidence="3 4">
    <name type="scientific">Selenomonas ruminis</name>
    <dbReference type="NCBI Taxonomy" id="2593411"/>
    <lineage>
        <taxon>Bacteria</taxon>
        <taxon>Bacillati</taxon>
        <taxon>Bacillota</taxon>
        <taxon>Negativicutes</taxon>
        <taxon>Selenomonadales</taxon>
        <taxon>Selenomonadaceae</taxon>
        <taxon>Selenomonas</taxon>
    </lineage>
</organism>
<proteinExistence type="predicted"/>
<keyword evidence="2" id="KW-0732">Signal</keyword>
<accession>A0A5D6VYL5</accession>
<sequence>MKWTYDKKYHKLAAILALAITTSVGSAANCSAQDIVNQPLSVNLDGAIPAPPDGQLPPGAPPQGQGLPPAPGMEQKDASALTAKLISDHETGTFDNQNLAANAADENAFLARNGATVTLTNSTLSKTGDSSDVDASNFSGQNAVFLSSNSIATLSNLKLDSNADGANAIFATGEKSVVNVNHVVIHTKNNSSRGLDATYGGTIHAKDVEITTEGAHCGALATDRGEGNVIVENAKIVTSGEGSPCIYSTGNIQLTNSTGEAMGSEIAVVEGKNSITLNNARLTGHIKHGIMLYQSFSGDAGIGEAKFTAKNSLLTNKSDGPMFYITNTTATANLESTQLIQDGDVLIQAASDRWGNEGKNGGTFTMNAINQELKGKILGNNISQITLNLQGGSHWTGSFNEDYAADKAALNLAKDAVWDVTANSYLTTFSDADSTFSNINSNGHKIYYDKKENPALGGKTYKLPGGGKLIAK</sequence>
<dbReference type="InterPro" id="IPR012332">
    <property type="entry name" value="Autotransporter_pectin_lyase_C"/>
</dbReference>
<dbReference type="RefSeq" id="WP_149172102.1">
    <property type="nucleotide sequence ID" value="NZ_VTOY01000013.1"/>
</dbReference>
<dbReference type="Proteomes" id="UP000323646">
    <property type="component" value="Unassembled WGS sequence"/>
</dbReference>
<feature type="signal peptide" evidence="2">
    <location>
        <begin position="1"/>
        <end position="27"/>
    </location>
</feature>
<evidence type="ECO:0000313" key="3">
    <source>
        <dbReference type="EMBL" id="TYZ20607.1"/>
    </source>
</evidence>
<evidence type="ECO:0000256" key="2">
    <source>
        <dbReference type="SAM" id="SignalP"/>
    </source>
</evidence>
<feature type="compositionally biased region" description="Pro residues" evidence="1">
    <location>
        <begin position="49"/>
        <end position="61"/>
    </location>
</feature>
<dbReference type="OrthoDB" id="355208at2"/>
<dbReference type="Gene3D" id="2.160.20.20">
    <property type="match status" value="1"/>
</dbReference>
<name>A0A5D6VYL5_9FIRM</name>
<evidence type="ECO:0000313" key="4">
    <source>
        <dbReference type="Proteomes" id="UP000323646"/>
    </source>
</evidence>